<dbReference type="Proteomes" id="UP001165586">
    <property type="component" value="Unassembled WGS sequence"/>
</dbReference>
<name>A0ABT2HAT0_9MICO</name>
<sequence>MGFDPDIVDALAVTSSDIEAGVIANSRVNNLSPLNVSDTIMTGDNETDKLWLHENYIKTSVLGRDELLQVFTVQNQIIDVNIVNEVPFSTFTPFPIPGSLWGESVYDVTKDLQDLGTSALRLVIDNGINANFRRYVAVKGAYDRQSLMNNRPGSVIEAQSIDAVQPFPHHPLPQGIDLLFNYVDQEKESRTGVNKAGQGLDPAVFKNDNSTATVQMVMTAALNRVRMVARN</sequence>
<feature type="non-terminal residue" evidence="1">
    <location>
        <position position="231"/>
    </location>
</feature>
<dbReference type="RefSeq" id="WP_259543338.1">
    <property type="nucleotide sequence ID" value="NZ_JANLCJ010000363.1"/>
</dbReference>
<evidence type="ECO:0000313" key="1">
    <source>
        <dbReference type="EMBL" id="MCS5737043.1"/>
    </source>
</evidence>
<keyword evidence="2" id="KW-1185">Reference proteome</keyword>
<dbReference type="EMBL" id="JANLCJ010000363">
    <property type="protein sequence ID" value="MCS5737043.1"/>
    <property type="molecule type" value="Genomic_DNA"/>
</dbReference>
<evidence type="ECO:0000313" key="2">
    <source>
        <dbReference type="Proteomes" id="UP001165586"/>
    </source>
</evidence>
<organism evidence="1 2">
    <name type="scientific">Herbiconiux daphne</name>
    <dbReference type="NCBI Taxonomy" id="2970914"/>
    <lineage>
        <taxon>Bacteria</taxon>
        <taxon>Bacillati</taxon>
        <taxon>Actinomycetota</taxon>
        <taxon>Actinomycetes</taxon>
        <taxon>Micrococcales</taxon>
        <taxon>Microbacteriaceae</taxon>
        <taxon>Herbiconiux</taxon>
    </lineage>
</organism>
<proteinExistence type="predicted"/>
<reference evidence="1" key="1">
    <citation type="submission" date="2022-08" db="EMBL/GenBank/DDBJ databases">
        <authorList>
            <person name="Deng Y."/>
            <person name="Han X.-F."/>
            <person name="Zhang Y.-Q."/>
        </authorList>
    </citation>
    <scope>NUCLEOTIDE SEQUENCE</scope>
    <source>
        <strain evidence="1">CPCC 203386</strain>
    </source>
</reference>
<dbReference type="InterPro" id="IPR056909">
    <property type="entry name" value="SU10_portal"/>
</dbReference>
<accession>A0ABT2HAT0</accession>
<dbReference type="Pfam" id="PF23899">
    <property type="entry name" value="SU10_portal"/>
    <property type="match status" value="1"/>
</dbReference>
<gene>
    <name evidence="1" type="ORF">N1032_25275</name>
</gene>
<comment type="caution">
    <text evidence="1">The sequence shown here is derived from an EMBL/GenBank/DDBJ whole genome shotgun (WGS) entry which is preliminary data.</text>
</comment>
<protein>
    <submittedName>
        <fullName evidence="1">Uncharacterized protein</fullName>
    </submittedName>
</protein>